<reference evidence="2" key="1">
    <citation type="journal article" date="2017" name="Nat. Ecol. Evol.">
        <title>Genome expansion and lineage-specific genetic innovations in the forest pathogenic fungi Armillaria.</title>
        <authorList>
            <person name="Sipos G."/>
            <person name="Prasanna A.N."/>
            <person name="Walter M.C."/>
            <person name="O'Connor E."/>
            <person name="Balint B."/>
            <person name="Krizsan K."/>
            <person name="Kiss B."/>
            <person name="Hess J."/>
            <person name="Varga T."/>
            <person name="Slot J."/>
            <person name="Riley R."/>
            <person name="Boka B."/>
            <person name="Rigling D."/>
            <person name="Barry K."/>
            <person name="Lee J."/>
            <person name="Mihaltcheva S."/>
            <person name="LaButti K."/>
            <person name="Lipzen A."/>
            <person name="Waldron R."/>
            <person name="Moloney N.M."/>
            <person name="Sperisen C."/>
            <person name="Kredics L."/>
            <person name="Vagvoelgyi C."/>
            <person name="Patrignani A."/>
            <person name="Fitzpatrick D."/>
            <person name="Nagy I."/>
            <person name="Doyle S."/>
            <person name="Anderson J.B."/>
            <person name="Grigoriev I.V."/>
            <person name="Gueldener U."/>
            <person name="Muensterkoetter M."/>
            <person name="Nagy L.G."/>
        </authorList>
    </citation>
    <scope>NUCLEOTIDE SEQUENCE [LARGE SCALE GENOMIC DNA]</scope>
    <source>
        <strain evidence="2">Ar21-2</strain>
    </source>
</reference>
<evidence type="ECO:0000313" key="2">
    <source>
        <dbReference type="Proteomes" id="UP000217790"/>
    </source>
</evidence>
<proteinExistence type="predicted"/>
<organism evidence="1 2">
    <name type="scientific">Armillaria gallica</name>
    <name type="common">Bulbous honey fungus</name>
    <name type="synonym">Armillaria bulbosa</name>
    <dbReference type="NCBI Taxonomy" id="47427"/>
    <lineage>
        <taxon>Eukaryota</taxon>
        <taxon>Fungi</taxon>
        <taxon>Dikarya</taxon>
        <taxon>Basidiomycota</taxon>
        <taxon>Agaricomycotina</taxon>
        <taxon>Agaricomycetes</taxon>
        <taxon>Agaricomycetidae</taxon>
        <taxon>Agaricales</taxon>
        <taxon>Marasmiineae</taxon>
        <taxon>Physalacriaceae</taxon>
        <taxon>Armillaria</taxon>
    </lineage>
</organism>
<protein>
    <submittedName>
        <fullName evidence="1">Uncharacterized protein</fullName>
    </submittedName>
</protein>
<gene>
    <name evidence="1" type="ORF">ARMGADRAFT_1068409</name>
</gene>
<dbReference type="InParanoid" id="A0A2H3CKD3"/>
<keyword evidence="2" id="KW-1185">Reference proteome</keyword>
<name>A0A2H3CKD3_ARMGA</name>
<dbReference type="AlphaFoldDB" id="A0A2H3CKD3"/>
<accession>A0A2H3CKD3</accession>
<dbReference type="EMBL" id="KZ293724">
    <property type="protein sequence ID" value="PBK81814.1"/>
    <property type="molecule type" value="Genomic_DNA"/>
</dbReference>
<evidence type="ECO:0000313" key="1">
    <source>
        <dbReference type="EMBL" id="PBK81814.1"/>
    </source>
</evidence>
<dbReference type="Proteomes" id="UP000217790">
    <property type="component" value="Unassembled WGS sequence"/>
</dbReference>
<sequence length="154" mass="17253">MLDYGILREVLPAPVKHAIHRVRTIWRTQGNLQGIIYSYTCPSIFLTPRRIPRKGKESPSSKSGDLEVLTFHESPVSIPLSSEDTRWVTLSAIAVANVAFKNRKRLLLASFVDTCQASCLMKSRTPSPRHLLAGMLSSINTHVVRVQNEGTNDW</sequence>